<dbReference type="Proteomes" id="UP000005064">
    <property type="component" value="Unassembled WGS sequence"/>
</dbReference>
<evidence type="ECO:0000256" key="2">
    <source>
        <dbReference type="ARBA" id="ARBA00022573"/>
    </source>
</evidence>
<keyword evidence="3 7" id="KW-0489">Methyltransferase</keyword>
<dbReference type="InterPro" id="IPR012818">
    <property type="entry name" value="CbiE"/>
</dbReference>
<dbReference type="Gene3D" id="3.40.50.150">
    <property type="entry name" value="Vaccinia Virus protein VP39"/>
    <property type="match status" value="1"/>
</dbReference>
<sequence>MGPIRQTTGITVVGIGADGWSGVPSTVRERILAAEVLLGGRRHLDLVPAGTAVREEWPSPLLSGLDDLLDRHAGKDVVALASGDPLVSGIGTTLIRRLGGDAVEVIPAISSVALARARMGWSAEECETITVVGREIDALRRVLTRGRKLVVLVDGARVADVATLLEAAGFGNSRVAVLSHLGAADESRIDAKAAHLTDTGVRSLSLMCVEVDGPAGLSVLPGLDDSLFEHDGQLSKRTVRLAAVCALAPRPGELLWDVGAGAGSVGIEWARTDPRCRTLAIEKDERRAGAIERNAAALGVPSIVRIVRGAAPAALVGLPVPDAIFVGGGGSREGVLDTCWDALPPGGRLVAHAVTLETEAVLVQWWKTHGGELTRLSVEHADPIGTFTGWRAQRPVVQWSAVKGER</sequence>
<evidence type="ECO:0000259" key="6">
    <source>
        <dbReference type="Pfam" id="PF00590"/>
    </source>
</evidence>
<evidence type="ECO:0000256" key="4">
    <source>
        <dbReference type="ARBA" id="ARBA00022679"/>
    </source>
</evidence>
<evidence type="ECO:0000313" key="7">
    <source>
        <dbReference type="EMBL" id="EHK82548.1"/>
    </source>
</evidence>
<proteinExistence type="predicted"/>
<dbReference type="UniPathway" id="UPA00148"/>
<dbReference type="CDD" id="cd11644">
    <property type="entry name" value="Precorrin-6Y-MT"/>
    <property type="match status" value="1"/>
</dbReference>
<keyword evidence="4 7" id="KW-0808">Transferase</keyword>
<dbReference type="PANTHER" id="PTHR43182:SF1">
    <property type="entry name" value="COBALT-PRECORRIN-7 C(5)-METHYLTRANSFERASE"/>
    <property type="match status" value="1"/>
</dbReference>
<dbReference type="PIRSF" id="PIRSF036428">
    <property type="entry name" value="CobL"/>
    <property type="match status" value="1"/>
</dbReference>
<dbReference type="Gene3D" id="3.40.1010.10">
    <property type="entry name" value="Cobalt-precorrin-4 Transmethylase, Domain 1"/>
    <property type="match status" value="1"/>
</dbReference>
<dbReference type="Pfam" id="PF00590">
    <property type="entry name" value="TP_methylase"/>
    <property type="match status" value="1"/>
</dbReference>
<dbReference type="InterPro" id="IPR014008">
    <property type="entry name" value="Cbl_synth_MTase_CbiT"/>
</dbReference>
<dbReference type="InterPro" id="IPR029063">
    <property type="entry name" value="SAM-dependent_MTases_sf"/>
</dbReference>
<dbReference type="RefSeq" id="WP_006552971.1">
    <property type="nucleotide sequence ID" value="NZ_AHBW01000046.1"/>
</dbReference>
<evidence type="ECO:0000256" key="5">
    <source>
        <dbReference type="ARBA" id="ARBA00022691"/>
    </source>
</evidence>
<protein>
    <submittedName>
        <fullName evidence="7">Precorrin-6Y C5,15-methyltransferase (Decarboxylating)</fullName>
    </submittedName>
</protein>
<comment type="pathway">
    <text evidence="1">Cofactor biosynthesis; adenosylcobalamin biosynthesis.</text>
</comment>
<organism evidence="7 8">
    <name type="scientific">Rhodococcus pyridinivorans AK37</name>
    <dbReference type="NCBI Taxonomy" id="1114960"/>
    <lineage>
        <taxon>Bacteria</taxon>
        <taxon>Bacillati</taxon>
        <taxon>Actinomycetota</taxon>
        <taxon>Actinomycetes</taxon>
        <taxon>Mycobacteriales</taxon>
        <taxon>Nocardiaceae</taxon>
        <taxon>Rhodococcus</taxon>
    </lineage>
</organism>
<dbReference type="AlphaFoldDB" id="H0JTK7"/>
<accession>H0JTK7</accession>
<keyword evidence="2" id="KW-0169">Cobalamin biosynthesis</keyword>
<evidence type="ECO:0000313" key="8">
    <source>
        <dbReference type="Proteomes" id="UP000005064"/>
    </source>
</evidence>
<dbReference type="PATRIC" id="fig|1114960.4.peg.3080"/>
<dbReference type="GO" id="GO:0009236">
    <property type="term" value="P:cobalamin biosynthetic process"/>
    <property type="evidence" value="ECO:0007669"/>
    <property type="project" value="UniProtKB-UniPathway"/>
</dbReference>
<gene>
    <name evidence="7" type="ORF">AK37_15123</name>
</gene>
<name>H0JTK7_9NOCA</name>
<dbReference type="CDD" id="cd02440">
    <property type="entry name" value="AdoMet_MTases"/>
    <property type="match status" value="1"/>
</dbReference>
<dbReference type="SUPFAM" id="SSF53335">
    <property type="entry name" value="S-adenosyl-L-methionine-dependent methyltransferases"/>
    <property type="match status" value="1"/>
</dbReference>
<dbReference type="EMBL" id="AHBW01000046">
    <property type="protein sequence ID" value="EHK82548.1"/>
    <property type="molecule type" value="Genomic_DNA"/>
</dbReference>
<evidence type="ECO:0000256" key="1">
    <source>
        <dbReference type="ARBA" id="ARBA00004953"/>
    </source>
</evidence>
<dbReference type="GO" id="GO:0032259">
    <property type="term" value="P:methylation"/>
    <property type="evidence" value="ECO:0007669"/>
    <property type="project" value="UniProtKB-KW"/>
</dbReference>
<dbReference type="NCBIfam" id="TIGR02467">
    <property type="entry name" value="CbiE"/>
    <property type="match status" value="1"/>
</dbReference>
<dbReference type="NCBIfam" id="TIGR02469">
    <property type="entry name" value="CbiT"/>
    <property type="match status" value="1"/>
</dbReference>
<reference evidence="7 8" key="1">
    <citation type="submission" date="2011-12" db="EMBL/GenBank/DDBJ databases">
        <authorList>
            <person name="Kriszt B."/>
            <person name="Tancsics A."/>
            <person name="Cserhati M."/>
            <person name="Toth A."/>
            <person name="Nagy I."/>
            <person name="Horvath B."/>
            <person name="Tamura T."/>
            <person name="Kukolya J."/>
            <person name="Szoboszlay S."/>
        </authorList>
    </citation>
    <scope>NUCLEOTIDE SEQUENCE [LARGE SCALE GENOMIC DNA]</scope>
    <source>
        <strain evidence="7 8">AK37</strain>
    </source>
</reference>
<comment type="caution">
    <text evidence="7">The sequence shown here is derived from an EMBL/GenBank/DDBJ whole genome shotgun (WGS) entry which is preliminary data.</text>
</comment>
<dbReference type="SUPFAM" id="SSF53790">
    <property type="entry name" value="Tetrapyrrole methylase"/>
    <property type="match status" value="1"/>
</dbReference>
<dbReference type="InterPro" id="IPR014777">
    <property type="entry name" value="4pyrrole_Mease_sub1"/>
</dbReference>
<feature type="domain" description="Tetrapyrrole methylase" evidence="6">
    <location>
        <begin position="10"/>
        <end position="196"/>
    </location>
</feature>
<dbReference type="GO" id="GO:0008276">
    <property type="term" value="F:protein methyltransferase activity"/>
    <property type="evidence" value="ECO:0007669"/>
    <property type="project" value="InterPro"/>
</dbReference>
<dbReference type="InterPro" id="IPR050714">
    <property type="entry name" value="Cobalamin_biosynth_MTase"/>
</dbReference>
<dbReference type="InterPro" id="IPR006365">
    <property type="entry name" value="Cbl_synth_CobL"/>
</dbReference>
<dbReference type="InterPro" id="IPR000878">
    <property type="entry name" value="4pyrrol_Mease"/>
</dbReference>
<keyword evidence="5" id="KW-0949">S-adenosyl-L-methionine</keyword>
<dbReference type="PANTHER" id="PTHR43182">
    <property type="entry name" value="COBALT-PRECORRIN-6B C(15)-METHYLTRANSFERASE (DECARBOXYLATING)"/>
    <property type="match status" value="1"/>
</dbReference>
<evidence type="ECO:0000256" key="3">
    <source>
        <dbReference type="ARBA" id="ARBA00022603"/>
    </source>
</evidence>
<dbReference type="InterPro" id="IPR035996">
    <property type="entry name" value="4pyrrol_Methylase_sf"/>
</dbReference>